<dbReference type="Pfam" id="PF02321">
    <property type="entry name" value="OEP"/>
    <property type="match status" value="1"/>
</dbReference>
<protein>
    <recommendedName>
        <fullName evidence="5">Transporter</fullName>
    </recommendedName>
</protein>
<sequence length="444" mass="49008">MSIWALSVITTLVGCATESRVNRRTIDDAVKAYSGAGIGERKEAGRFDLPPGITLDSGITIDDAVAIALRNNAQFQADLASMPIAEADVVDAGTIPNPVLRYLSPNAGIVAQGYLNVAIDVLWQRPARIEAAQRDAERMASLLIRRSYTLIRDVQVAYIDLQLARERAHLLTENLALRTQLSEIAGSRLRHGDISDLEATVSRTDSATAADDLQRAVLDTLLLGNRLTTLLGMQTTDTTLRLTVKKVHDSLVLLPKERYLELAWSYQPEMVAAKAAIEAAGERIGWEKSKVASLTAVLNYQHVNGTSGNAWLPNAVNPGIQIELPILNRNQGKIMRAEAELDQAMLQYVALRQRIALDVTDSYNRYAQVWNSCAIWNTDMLPSLEQAVRLVRESYRRGDISYLPVLEAMRQLANGKLRKAEIEAELQRTVSQLNYSIGKNIPGQ</sequence>
<dbReference type="Gene3D" id="1.20.1600.10">
    <property type="entry name" value="Outer membrane efflux proteins (OEP)"/>
    <property type="match status" value="1"/>
</dbReference>
<evidence type="ECO:0000313" key="3">
    <source>
        <dbReference type="EMBL" id="OJX59713.1"/>
    </source>
</evidence>
<evidence type="ECO:0000256" key="1">
    <source>
        <dbReference type="ARBA" id="ARBA00007613"/>
    </source>
</evidence>
<accession>A0A1M3L323</accession>
<evidence type="ECO:0008006" key="5">
    <source>
        <dbReference type="Google" id="ProtNLM"/>
    </source>
</evidence>
<dbReference type="SUPFAM" id="SSF56954">
    <property type="entry name" value="Outer membrane efflux proteins (OEP)"/>
    <property type="match status" value="1"/>
</dbReference>
<keyword evidence="2" id="KW-0175">Coiled coil</keyword>
<comment type="similarity">
    <text evidence="1">Belongs to the outer membrane factor (OMF) (TC 1.B.17) family.</text>
</comment>
<dbReference type="InterPro" id="IPR010131">
    <property type="entry name" value="MdtP/NodT-like"/>
</dbReference>
<reference evidence="3 4" key="1">
    <citation type="submission" date="2016-09" db="EMBL/GenBank/DDBJ databases">
        <title>Genome-resolved meta-omics ties microbial dynamics to process performance in biotechnology for thiocyanate degradation.</title>
        <authorList>
            <person name="Kantor R.S."/>
            <person name="Huddy R.J."/>
            <person name="Iyer R."/>
            <person name="Thomas B.C."/>
            <person name="Brown C.T."/>
            <person name="Anantharaman K."/>
            <person name="Tringe S."/>
            <person name="Hettich R.L."/>
            <person name="Harrison S.T."/>
            <person name="Banfield J.F."/>
        </authorList>
    </citation>
    <scope>NUCLEOTIDE SEQUENCE [LARGE SCALE GENOMIC DNA]</scope>
    <source>
        <strain evidence="3">59-99</strain>
    </source>
</reference>
<evidence type="ECO:0000313" key="4">
    <source>
        <dbReference type="Proteomes" id="UP000184233"/>
    </source>
</evidence>
<comment type="caution">
    <text evidence="3">The sequence shown here is derived from an EMBL/GenBank/DDBJ whole genome shotgun (WGS) entry which is preliminary data.</text>
</comment>
<dbReference type="InterPro" id="IPR003423">
    <property type="entry name" value="OMP_efflux"/>
</dbReference>
<organism evidence="3 4">
    <name type="scientific">Candidatus Kapaibacterium thiocyanatum</name>
    <dbReference type="NCBI Taxonomy" id="1895771"/>
    <lineage>
        <taxon>Bacteria</taxon>
        <taxon>Pseudomonadati</taxon>
        <taxon>Candidatus Kapaibacteriota</taxon>
        <taxon>Candidatus Kapaibacteriia</taxon>
        <taxon>Candidatus Kapaibacteriales</taxon>
        <taxon>Candidatus Kapaibacteriaceae</taxon>
        <taxon>Candidatus Kapaibacterium</taxon>
    </lineage>
</organism>
<evidence type="ECO:0000256" key="2">
    <source>
        <dbReference type="SAM" id="Coils"/>
    </source>
</evidence>
<proteinExistence type="inferred from homology"/>
<name>A0A1M3L323_9BACT</name>
<dbReference type="PANTHER" id="PTHR30203">
    <property type="entry name" value="OUTER MEMBRANE CATION EFFLUX PROTEIN"/>
    <property type="match status" value="1"/>
</dbReference>
<dbReference type="STRING" id="1895771.BGO89_05715"/>
<dbReference type="Proteomes" id="UP000184233">
    <property type="component" value="Unassembled WGS sequence"/>
</dbReference>
<dbReference type="AlphaFoldDB" id="A0A1M3L323"/>
<feature type="coiled-coil region" evidence="2">
    <location>
        <begin position="327"/>
        <end position="354"/>
    </location>
</feature>
<dbReference type="GO" id="GO:0015562">
    <property type="term" value="F:efflux transmembrane transporter activity"/>
    <property type="evidence" value="ECO:0007669"/>
    <property type="project" value="InterPro"/>
</dbReference>
<dbReference type="PANTHER" id="PTHR30203:SF24">
    <property type="entry name" value="BLR4935 PROTEIN"/>
    <property type="match status" value="1"/>
</dbReference>
<gene>
    <name evidence="3" type="ORF">BGO89_05715</name>
</gene>
<dbReference type="EMBL" id="MKVH01000009">
    <property type="protein sequence ID" value="OJX59713.1"/>
    <property type="molecule type" value="Genomic_DNA"/>
</dbReference>